<protein>
    <submittedName>
        <fullName evidence="2">Uncharacterized protein</fullName>
    </submittedName>
</protein>
<feature type="region of interest" description="Disordered" evidence="1">
    <location>
        <begin position="73"/>
        <end position="136"/>
    </location>
</feature>
<keyword evidence="3" id="KW-1185">Reference proteome</keyword>
<dbReference type="Proteomes" id="UP001485043">
    <property type="component" value="Unassembled WGS sequence"/>
</dbReference>
<name>A0AAW1S8Q1_9CHLO</name>
<feature type="compositionally biased region" description="Basic and acidic residues" evidence="1">
    <location>
        <begin position="92"/>
        <end position="101"/>
    </location>
</feature>
<evidence type="ECO:0000313" key="3">
    <source>
        <dbReference type="Proteomes" id="UP001485043"/>
    </source>
</evidence>
<reference evidence="2 3" key="1">
    <citation type="journal article" date="2024" name="Nat. Commun.">
        <title>Phylogenomics reveals the evolutionary origins of lichenization in chlorophyte algae.</title>
        <authorList>
            <person name="Puginier C."/>
            <person name="Libourel C."/>
            <person name="Otte J."/>
            <person name="Skaloud P."/>
            <person name="Haon M."/>
            <person name="Grisel S."/>
            <person name="Petersen M."/>
            <person name="Berrin J.G."/>
            <person name="Delaux P.M."/>
            <person name="Dal Grande F."/>
            <person name="Keller J."/>
        </authorList>
    </citation>
    <scope>NUCLEOTIDE SEQUENCE [LARGE SCALE GENOMIC DNA]</scope>
    <source>
        <strain evidence="2 3">SAG 2523</strain>
    </source>
</reference>
<accession>A0AAW1S8Q1</accession>
<dbReference type="EMBL" id="JALJOV010001755">
    <property type="protein sequence ID" value="KAK9841901.1"/>
    <property type="molecule type" value="Genomic_DNA"/>
</dbReference>
<proteinExistence type="predicted"/>
<comment type="caution">
    <text evidence="2">The sequence shown here is derived from an EMBL/GenBank/DDBJ whole genome shotgun (WGS) entry which is preliminary data.</text>
</comment>
<feature type="region of interest" description="Disordered" evidence="1">
    <location>
        <begin position="1"/>
        <end position="20"/>
    </location>
</feature>
<evidence type="ECO:0000256" key="1">
    <source>
        <dbReference type="SAM" id="MobiDB-lite"/>
    </source>
</evidence>
<organism evidence="2 3">
    <name type="scientific">Apatococcus fuscideae</name>
    <dbReference type="NCBI Taxonomy" id="2026836"/>
    <lineage>
        <taxon>Eukaryota</taxon>
        <taxon>Viridiplantae</taxon>
        <taxon>Chlorophyta</taxon>
        <taxon>core chlorophytes</taxon>
        <taxon>Trebouxiophyceae</taxon>
        <taxon>Chlorellales</taxon>
        <taxon>Chlorellaceae</taxon>
        <taxon>Apatococcus</taxon>
    </lineage>
</organism>
<dbReference type="AlphaFoldDB" id="A0AAW1S8Q1"/>
<gene>
    <name evidence="2" type="ORF">WJX84_010499</name>
</gene>
<sequence length="226" mass="24451">MSLTALSLQSGPCSISSVQPRCRSTQPRVVRVQATHRAPAERTVVSTVLTGVLGVAASLSLMAPAALADVSDKEIRQTQEIGKPSPPPKASGQKEEPEKVSPVRSFVESLQGGKPGAVGTPAAPNTTPGGGSTGLAERQRPEDLVLTHHQRHDNLRIKLSEKTRDCLRVYAAKYGMAGYEDLASYLNQLKIPLEEPSLEPDLDDKDEKKDKELRLCVKSNAFMFRN</sequence>
<evidence type="ECO:0000313" key="2">
    <source>
        <dbReference type="EMBL" id="KAK9841901.1"/>
    </source>
</evidence>